<keyword evidence="6" id="KW-0574">Periplasm</keyword>
<dbReference type="OrthoDB" id="9804975at2"/>
<evidence type="ECO:0000259" key="9">
    <source>
        <dbReference type="Pfam" id="PF03918"/>
    </source>
</evidence>
<dbReference type="InterPro" id="IPR005616">
    <property type="entry name" value="CcmH/CycL/Ccl2/NrfF_N"/>
</dbReference>
<evidence type="ECO:0000256" key="5">
    <source>
        <dbReference type="ARBA" id="ARBA00022729"/>
    </source>
</evidence>
<dbReference type="RefSeq" id="WP_133544495.1">
    <property type="nucleotide sequence ID" value="NZ_SNYQ01000003.1"/>
</dbReference>
<dbReference type="PANTHER" id="PTHR47870:SF2">
    <property type="entry name" value="FORMATE-DEPENDENT NITRITE REDUCTASE COMPLEX SUBUNIT NRFF"/>
    <property type="match status" value="1"/>
</dbReference>
<feature type="signal peptide" evidence="8">
    <location>
        <begin position="1"/>
        <end position="18"/>
    </location>
</feature>
<dbReference type="EMBL" id="SNYQ01000003">
    <property type="protein sequence ID" value="TDQ57861.1"/>
    <property type="molecule type" value="Genomic_DNA"/>
</dbReference>
<evidence type="ECO:0000256" key="2">
    <source>
        <dbReference type="ARBA" id="ARBA00010342"/>
    </source>
</evidence>
<evidence type="ECO:0000256" key="7">
    <source>
        <dbReference type="ARBA" id="ARBA00023004"/>
    </source>
</evidence>
<dbReference type="InterPro" id="IPR051263">
    <property type="entry name" value="C-type_cytochrome_biogenesis"/>
</dbReference>
<accession>A0A4R6V8B9</accession>
<keyword evidence="3 8" id="KW-0349">Heme</keyword>
<sequence>MKVIISVFLLLCSFCLQAEIVDTYPFRQTEDRIRATALAKSLRCPQCQNQNLVESNSPVAYELRLEVYRMVDEGKTDEQIVQAMVARFGDFVSYRPPFRLTTAILWAGPLLLFGIALLLMLRHIKQRAKSPSAGRLDDEQQKALQALLKKREEE</sequence>
<dbReference type="GO" id="GO:0046872">
    <property type="term" value="F:metal ion binding"/>
    <property type="evidence" value="ECO:0007669"/>
    <property type="project" value="UniProtKB-KW"/>
</dbReference>
<keyword evidence="5 8" id="KW-0732">Signal</keyword>
<dbReference type="InterPro" id="IPR038297">
    <property type="entry name" value="CcmH/CycL/NrfF/Ccl2_sf"/>
</dbReference>
<comment type="similarity">
    <text evidence="2 8">Belongs to the CcmH/CycL/Ccl2/NrfF family.</text>
</comment>
<dbReference type="FunFam" id="1.10.8.640:FF:000001">
    <property type="entry name" value="Cytochrome c-type biogenesis protein"/>
    <property type="match status" value="1"/>
</dbReference>
<feature type="domain" description="CcmH/CycL/Ccl2/NrfF N-terminal" evidence="9">
    <location>
        <begin position="8"/>
        <end position="148"/>
    </location>
</feature>
<comment type="function">
    <text evidence="8">Possible subunit of a heme lyase.</text>
</comment>
<dbReference type="NCBIfam" id="TIGR03147">
    <property type="entry name" value="cyt_nit_nrfF"/>
    <property type="match status" value="1"/>
</dbReference>
<gene>
    <name evidence="10" type="ORF">EDC45_0927</name>
</gene>
<dbReference type="Gene3D" id="1.10.8.640">
    <property type="entry name" value="Cytochrome C biogenesis protein"/>
    <property type="match status" value="1"/>
</dbReference>
<dbReference type="Pfam" id="PF03918">
    <property type="entry name" value="CcmH"/>
    <property type="match status" value="1"/>
</dbReference>
<dbReference type="GO" id="GO:0042597">
    <property type="term" value="C:periplasmic space"/>
    <property type="evidence" value="ECO:0007669"/>
    <property type="project" value="UniProtKB-SubCell"/>
</dbReference>
<feature type="transmembrane region" description="Helical" evidence="8">
    <location>
        <begin position="103"/>
        <end position="121"/>
    </location>
</feature>
<evidence type="ECO:0000256" key="1">
    <source>
        <dbReference type="ARBA" id="ARBA00004418"/>
    </source>
</evidence>
<reference evidence="10 11" key="1">
    <citation type="submission" date="2019-03" db="EMBL/GenBank/DDBJ databases">
        <title>Genomic Encyclopedia of Type Strains, Phase IV (KMG-IV): sequencing the most valuable type-strain genomes for metagenomic binning, comparative biology and taxonomic classification.</title>
        <authorList>
            <person name="Goeker M."/>
        </authorList>
    </citation>
    <scope>NUCLEOTIDE SEQUENCE [LARGE SCALE GENOMIC DNA]</scope>
    <source>
        <strain evidence="10 11">DSM 28403</strain>
    </source>
</reference>
<keyword evidence="8" id="KW-0812">Transmembrane</keyword>
<comment type="caution">
    <text evidence="10">The sequence shown here is derived from an EMBL/GenBank/DDBJ whole genome shotgun (WGS) entry which is preliminary data.</text>
</comment>
<name>A0A4R6V8B9_9PAST</name>
<organism evidence="10 11">
    <name type="scientific">Mesocricetibacter intestinalis</name>
    <dbReference type="NCBI Taxonomy" id="1521930"/>
    <lineage>
        <taxon>Bacteria</taxon>
        <taxon>Pseudomonadati</taxon>
        <taxon>Pseudomonadota</taxon>
        <taxon>Gammaproteobacteria</taxon>
        <taxon>Pasteurellales</taxon>
        <taxon>Pasteurellaceae</taxon>
        <taxon>Mesocricetibacter</taxon>
    </lineage>
</organism>
<keyword evidence="8" id="KW-1133">Transmembrane helix</keyword>
<dbReference type="PANTHER" id="PTHR47870">
    <property type="entry name" value="CYTOCHROME C-TYPE BIOGENESIS PROTEIN CCMH"/>
    <property type="match status" value="1"/>
</dbReference>
<keyword evidence="8" id="KW-0472">Membrane</keyword>
<dbReference type="AlphaFoldDB" id="A0A4R6V8B9"/>
<comment type="subcellular location">
    <subcellularLocation>
        <location evidence="1">Periplasm</location>
    </subcellularLocation>
</comment>
<evidence type="ECO:0000256" key="6">
    <source>
        <dbReference type="ARBA" id="ARBA00022764"/>
    </source>
</evidence>
<keyword evidence="11" id="KW-1185">Reference proteome</keyword>
<dbReference type="GO" id="GO:0017004">
    <property type="term" value="P:cytochrome complex assembly"/>
    <property type="evidence" value="ECO:0007669"/>
    <property type="project" value="UniProtKB-ARBA"/>
</dbReference>
<dbReference type="Proteomes" id="UP000295657">
    <property type="component" value="Unassembled WGS sequence"/>
</dbReference>
<evidence type="ECO:0000256" key="3">
    <source>
        <dbReference type="ARBA" id="ARBA00022617"/>
    </source>
</evidence>
<feature type="chain" id="PRO_5021021888" description="Formate-dependent nitrite reductase complex subunit" evidence="8">
    <location>
        <begin position="19"/>
        <end position="154"/>
    </location>
</feature>
<evidence type="ECO:0000313" key="10">
    <source>
        <dbReference type="EMBL" id="TDQ57861.1"/>
    </source>
</evidence>
<keyword evidence="4 8" id="KW-0479">Metal-binding</keyword>
<dbReference type="InterPro" id="IPR017565">
    <property type="entry name" value="For-dep_Cytc_NO2Rdtase_NrfF"/>
</dbReference>
<evidence type="ECO:0000313" key="11">
    <source>
        <dbReference type="Proteomes" id="UP000295657"/>
    </source>
</evidence>
<evidence type="ECO:0000256" key="4">
    <source>
        <dbReference type="ARBA" id="ARBA00022723"/>
    </source>
</evidence>
<protein>
    <recommendedName>
        <fullName evidence="8">Formate-dependent nitrite reductase complex subunit</fullName>
    </recommendedName>
</protein>
<keyword evidence="7 8" id="KW-0408">Iron</keyword>
<dbReference type="CDD" id="cd16378">
    <property type="entry name" value="CcmH_N"/>
    <property type="match status" value="1"/>
</dbReference>
<evidence type="ECO:0000256" key="8">
    <source>
        <dbReference type="RuleBase" id="RU364112"/>
    </source>
</evidence>
<dbReference type="GO" id="GO:0005886">
    <property type="term" value="C:plasma membrane"/>
    <property type="evidence" value="ECO:0007669"/>
    <property type="project" value="TreeGrafter"/>
</dbReference>
<proteinExistence type="inferred from homology"/>